<accession>U1PVT5</accession>
<sequence>MLLYFNLLLSRWFSALSPGLAADEQQRGKVIYDEERISASTSSAA</sequence>
<organism evidence="1 2">
    <name type="scientific">Haloquadratum walsbyi J07HQW2</name>
    <dbReference type="NCBI Taxonomy" id="1238425"/>
    <lineage>
        <taxon>Archaea</taxon>
        <taxon>Methanobacteriati</taxon>
        <taxon>Methanobacteriota</taxon>
        <taxon>Stenosarchaea group</taxon>
        <taxon>Halobacteria</taxon>
        <taxon>Halobacteriales</taxon>
        <taxon>Haloferacaceae</taxon>
        <taxon>Haloquadratum</taxon>
    </lineage>
</organism>
<dbReference type="AlphaFoldDB" id="U1PVT5"/>
<dbReference type="HOGENOM" id="CLU_3194457_0_0_2"/>
<gene>
    <name evidence="1" type="ORF">J07HQW2_03006</name>
</gene>
<dbReference type="EMBL" id="KE356561">
    <property type="protein sequence ID" value="ERG96526.1"/>
    <property type="molecule type" value="Genomic_DNA"/>
</dbReference>
<evidence type="ECO:0000313" key="1">
    <source>
        <dbReference type="EMBL" id="ERG96526.1"/>
    </source>
</evidence>
<name>U1PVT5_9EURY</name>
<evidence type="ECO:0000313" key="2">
    <source>
        <dbReference type="Proteomes" id="UP000030710"/>
    </source>
</evidence>
<protein>
    <submittedName>
        <fullName evidence="1">Uncharacterized protein</fullName>
    </submittedName>
</protein>
<reference evidence="1 2" key="1">
    <citation type="journal article" date="2013" name="PLoS ONE">
        <title>Assembly-driven community genomics of a hypersaline microbial ecosystem.</title>
        <authorList>
            <person name="Podell S."/>
            <person name="Ugalde J.A."/>
            <person name="Narasingarao P."/>
            <person name="Banfield J.F."/>
            <person name="Heidelberg K.B."/>
            <person name="Allen E.E."/>
        </authorList>
    </citation>
    <scope>NUCLEOTIDE SEQUENCE [LARGE SCALE GENOMIC DNA]</scope>
    <source>
        <strain evidence="2">J07HQW2</strain>
    </source>
</reference>
<proteinExistence type="predicted"/>
<dbReference type="Proteomes" id="UP000030710">
    <property type="component" value="Unassembled WGS sequence"/>
</dbReference>